<name>A0A0E2HMJ8_9FIRM</name>
<dbReference type="AlphaFoldDB" id="A0A0E2HMJ8"/>
<accession>A0A0E2HMJ8</accession>
<comment type="caution">
    <text evidence="2">The sequence shown here is derived from an EMBL/GenBank/DDBJ whole genome shotgun (WGS) entry which is preliminary data.</text>
</comment>
<dbReference type="EMBL" id="AGYR01000034">
    <property type="protein sequence ID" value="ENZ13252.1"/>
    <property type="molecule type" value="Genomic_DNA"/>
</dbReference>
<dbReference type="RefSeq" id="WP_002593367.1">
    <property type="nucleotide sequence ID" value="NZ_KB850977.1"/>
</dbReference>
<keyword evidence="1" id="KW-0175">Coiled coil</keyword>
<feature type="coiled-coil region" evidence="1">
    <location>
        <begin position="61"/>
        <end position="88"/>
    </location>
</feature>
<dbReference type="Gene3D" id="1.20.140.160">
    <property type="match status" value="1"/>
</dbReference>
<gene>
    <name evidence="2" type="ORF">HMPREF1090_02985</name>
</gene>
<organism evidence="2 3">
    <name type="scientific">[Clostridium] clostridioforme 90A8</name>
    <dbReference type="NCBI Taxonomy" id="999408"/>
    <lineage>
        <taxon>Bacteria</taxon>
        <taxon>Bacillati</taxon>
        <taxon>Bacillota</taxon>
        <taxon>Clostridia</taxon>
        <taxon>Lachnospirales</taxon>
        <taxon>Lachnospiraceae</taxon>
        <taxon>Enterocloster</taxon>
    </lineage>
</organism>
<dbReference type="HOGENOM" id="CLU_144718_1_0_9"/>
<evidence type="ECO:0000313" key="3">
    <source>
        <dbReference type="Proteomes" id="UP000013085"/>
    </source>
</evidence>
<evidence type="ECO:0000256" key="1">
    <source>
        <dbReference type="SAM" id="Coils"/>
    </source>
</evidence>
<evidence type="ECO:0008006" key="4">
    <source>
        <dbReference type="Google" id="ProtNLM"/>
    </source>
</evidence>
<proteinExistence type="predicted"/>
<dbReference type="Proteomes" id="UP000013085">
    <property type="component" value="Unassembled WGS sequence"/>
</dbReference>
<dbReference type="InterPro" id="IPR013324">
    <property type="entry name" value="RNA_pol_sigma_r3/r4-like"/>
</dbReference>
<dbReference type="PATRIC" id="fig|999408.3.peg.3223"/>
<protein>
    <recommendedName>
        <fullName evidence="4">Sigma-70 family RNA polymerase sigma factor</fullName>
    </recommendedName>
</protein>
<sequence length="142" mass="16841">MTVKEYLHQAYRLDQRIKSDTLEAQNLREMAGSVSAIQYDKDRVQTSRNTDAPFVRTLEKLWELEQKIARELEMLSDLKKQIREVIEAVPDTDERMVLKYRYIHNYTWEQIGNELCADARTIRRWHGNALLHATLPKEPIEI</sequence>
<evidence type="ECO:0000313" key="2">
    <source>
        <dbReference type="EMBL" id="ENZ13252.1"/>
    </source>
</evidence>
<reference evidence="2 3" key="1">
    <citation type="submission" date="2013-01" db="EMBL/GenBank/DDBJ databases">
        <title>The Genome Sequence of Clostridium clostridioforme 90A8.</title>
        <authorList>
            <consortium name="The Broad Institute Genome Sequencing Platform"/>
            <person name="Earl A."/>
            <person name="Ward D."/>
            <person name="Feldgarden M."/>
            <person name="Gevers D."/>
            <person name="Courvalin P."/>
            <person name="Lambert T."/>
            <person name="Walker B."/>
            <person name="Young S.K."/>
            <person name="Zeng Q."/>
            <person name="Gargeya S."/>
            <person name="Fitzgerald M."/>
            <person name="Haas B."/>
            <person name="Abouelleil A."/>
            <person name="Alvarado L."/>
            <person name="Arachchi H.M."/>
            <person name="Berlin A.M."/>
            <person name="Chapman S.B."/>
            <person name="Dewar J."/>
            <person name="Goldberg J."/>
            <person name="Griggs A."/>
            <person name="Gujja S."/>
            <person name="Hansen M."/>
            <person name="Howarth C."/>
            <person name="Imamovic A."/>
            <person name="Larimer J."/>
            <person name="McCowan C."/>
            <person name="Murphy C."/>
            <person name="Neiman D."/>
            <person name="Pearson M."/>
            <person name="Priest M."/>
            <person name="Roberts A."/>
            <person name="Saif S."/>
            <person name="Shea T."/>
            <person name="Sisk P."/>
            <person name="Sykes S."/>
            <person name="Wortman J."/>
            <person name="Nusbaum C."/>
            <person name="Birren B."/>
        </authorList>
    </citation>
    <scope>NUCLEOTIDE SEQUENCE [LARGE SCALE GENOMIC DNA]</scope>
    <source>
        <strain evidence="2 3">90A8</strain>
    </source>
</reference>
<dbReference type="SUPFAM" id="SSF88659">
    <property type="entry name" value="Sigma3 and sigma4 domains of RNA polymerase sigma factors"/>
    <property type="match status" value="1"/>
</dbReference>